<keyword evidence="2" id="KW-1185">Reference proteome</keyword>
<dbReference type="EMBL" id="MU006750">
    <property type="protein sequence ID" value="KAF2621840.1"/>
    <property type="molecule type" value="Genomic_DNA"/>
</dbReference>
<feature type="non-terminal residue" evidence="1">
    <location>
        <position position="661"/>
    </location>
</feature>
<sequence>MTSTTSNVAFGNAYSSVQANNINGSVHIGLENTLSRLPHANDAPFNSYAKQHEPACLPDTRIDLLREIYSWADGSDERCIFWLSGLAGTGKSTIARTVARKYFDERRLAASFFFSRGGGDVGHAGKFVTSIAVQLAHSVPALRQHISDAVAECSDIVSQSLRDQWQHLVCRPLSKLREPGPYVVVVDALDECDNDSNIRIIVQLLAEARSLTDVRLRVFLTSRPEVPIRHGFGQVPHAEHKDVVLHDTSPLIVDHDIAIFLEHHLKVIAKEYYQVADWPGAETIRLLVQRASGLFIWAATACLFVHEGLFPDVRLRILVEGSAPGDAATPEEHLNRMYVTVLQTSVQPGYSAHEMTMYYSMLRLILGAIVTLASPLSVRSLGALLLVPKHKIDRMLKDLHAILNIPEDPTQPLRLHHPSFRDFLLSKDRCGDDSFWVDESTTHEKLASCCLELMSAPNGLQQDMCNLSEPGILRSEIGEQTVARRLSPELQYACRFWVEHLERSQRSIADGETAHVFLQMHLLHWLEAMSLMGETSQCVRLLARLQGLVASSASTCTGFLRDANRFILRFCSIVAEAPLQVYSSALVFAPDTSIVRKAFVEQVPQAVEMLSGREADWDACRSVLEGHSDQVNAVVFSPDGQLLASASDDKTVRVWETATGT</sequence>
<evidence type="ECO:0000313" key="1">
    <source>
        <dbReference type="EMBL" id="KAF2621840.1"/>
    </source>
</evidence>
<organism evidence="1 2">
    <name type="scientific">Macroventuria anomochaeta</name>
    <dbReference type="NCBI Taxonomy" id="301207"/>
    <lineage>
        <taxon>Eukaryota</taxon>
        <taxon>Fungi</taxon>
        <taxon>Dikarya</taxon>
        <taxon>Ascomycota</taxon>
        <taxon>Pezizomycotina</taxon>
        <taxon>Dothideomycetes</taxon>
        <taxon>Pleosporomycetidae</taxon>
        <taxon>Pleosporales</taxon>
        <taxon>Pleosporineae</taxon>
        <taxon>Didymellaceae</taxon>
        <taxon>Macroventuria</taxon>
    </lineage>
</organism>
<comment type="caution">
    <text evidence="1">The sequence shown here is derived from an EMBL/GenBank/DDBJ whole genome shotgun (WGS) entry which is preliminary data.</text>
</comment>
<name>A0ACB6RIV4_9PLEO</name>
<accession>A0ACB6RIV4</accession>
<gene>
    <name evidence="1" type="ORF">BU25DRAFT_463291</name>
</gene>
<proteinExistence type="predicted"/>
<reference evidence="1" key="1">
    <citation type="journal article" date="2020" name="Stud. Mycol.">
        <title>101 Dothideomycetes genomes: a test case for predicting lifestyles and emergence of pathogens.</title>
        <authorList>
            <person name="Haridas S."/>
            <person name="Albert R."/>
            <person name="Binder M."/>
            <person name="Bloem J."/>
            <person name="Labutti K."/>
            <person name="Salamov A."/>
            <person name="Andreopoulos B."/>
            <person name="Baker S."/>
            <person name="Barry K."/>
            <person name="Bills G."/>
            <person name="Bluhm B."/>
            <person name="Cannon C."/>
            <person name="Castanera R."/>
            <person name="Culley D."/>
            <person name="Daum C."/>
            <person name="Ezra D."/>
            <person name="Gonzalez J."/>
            <person name="Henrissat B."/>
            <person name="Kuo A."/>
            <person name="Liang C."/>
            <person name="Lipzen A."/>
            <person name="Lutzoni F."/>
            <person name="Magnuson J."/>
            <person name="Mondo S."/>
            <person name="Nolan M."/>
            <person name="Ohm R."/>
            <person name="Pangilinan J."/>
            <person name="Park H.-J."/>
            <person name="Ramirez L."/>
            <person name="Alfaro M."/>
            <person name="Sun H."/>
            <person name="Tritt A."/>
            <person name="Yoshinaga Y."/>
            <person name="Zwiers L.-H."/>
            <person name="Turgeon B."/>
            <person name="Goodwin S."/>
            <person name="Spatafora J."/>
            <person name="Crous P."/>
            <person name="Grigoriev I."/>
        </authorList>
    </citation>
    <scope>NUCLEOTIDE SEQUENCE</scope>
    <source>
        <strain evidence="1">CBS 525.71</strain>
    </source>
</reference>
<evidence type="ECO:0000313" key="2">
    <source>
        <dbReference type="Proteomes" id="UP000799754"/>
    </source>
</evidence>
<protein>
    <submittedName>
        <fullName evidence="1">Uncharacterized protein</fullName>
    </submittedName>
</protein>
<dbReference type="Proteomes" id="UP000799754">
    <property type="component" value="Unassembled WGS sequence"/>
</dbReference>